<dbReference type="InterPro" id="IPR007848">
    <property type="entry name" value="Small_mtfrase_dom"/>
</dbReference>
<dbReference type="PANTHER" id="PTHR18895:SF74">
    <property type="entry name" value="MTRF1L RELEASE FACTOR GLUTAMINE METHYLTRANSFERASE"/>
    <property type="match status" value="1"/>
</dbReference>
<sequence>MRMRVADRLQAAAARIGREDAEHLLLHVLGKSRGWLFAHGEDDMAAPQAAAFTALAQRRAAGEPVAYLTGRRGFWTLELAVTPATLIPRPETECLVELALERIAAEADARIADLGTGSGAIGLALAVERPRARIVATDSSAGALEVAVENARTQRILNIEFRRGAWFAPLIGERFDLIVSNPPYIEAGDPHLGEGDLRFEPASALAAGVDGLDDLRVIVREAPAHLAAGGWLLVEHGWHQGEAVRALFAAAGFGDIDTMRDLEQRDRVTLGRRY</sequence>
<keyword evidence="3 5" id="KW-0949">S-adenosyl-L-methionine</keyword>
<evidence type="ECO:0000259" key="7">
    <source>
        <dbReference type="Pfam" id="PF17827"/>
    </source>
</evidence>
<feature type="domain" description="Release factor glutamine methyltransferase N-terminal" evidence="7">
    <location>
        <begin position="5"/>
        <end position="70"/>
    </location>
</feature>
<evidence type="ECO:0000259" key="6">
    <source>
        <dbReference type="Pfam" id="PF05175"/>
    </source>
</evidence>
<dbReference type="SUPFAM" id="SSF53335">
    <property type="entry name" value="S-adenosyl-L-methionine-dependent methyltransferases"/>
    <property type="match status" value="1"/>
</dbReference>
<dbReference type="InterPro" id="IPR050320">
    <property type="entry name" value="N5-glutamine_MTase"/>
</dbReference>
<dbReference type="EMBL" id="RFLY01000027">
    <property type="protein sequence ID" value="RMH87611.1"/>
    <property type="molecule type" value="Genomic_DNA"/>
</dbReference>
<feature type="binding site" evidence="5">
    <location>
        <begin position="181"/>
        <end position="184"/>
    </location>
    <ligand>
        <name>substrate</name>
    </ligand>
</feature>
<keyword evidence="2 5" id="KW-0808">Transferase</keyword>
<evidence type="ECO:0000313" key="8">
    <source>
        <dbReference type="EMBL" id="RMH87611.1"/>
    </source>
</evidence>
<dbReference type="PANTHER" id="PTHR18895">
    <property type="entry name" value="HEMK METHYLTRANSFERASE"/>
    <property type="match status" value="1"/>
</dbReference>
<dbReference type="InterPro" id="IPR004556">
    <property type="entry name" value="HemK-like"/>
</dbReference>
<dbReference type="InterPro" id="IPR019874">
    <property type="entry name" value="RF_methyltr_PrmC"/>
</dbReference>
<dbReference type="FunFam" id="3.40.50.150:FF:000053">
    <property type="entry name" value="Release factor glutamine methyltransferase"/>
    <property type="match status" value="1"/>
</dbReference>
<dbReference type="CDD" id="cd02440">
    <property type="entry name" value="AdoMet_MTases"/>
    <property type="match status" value="1"/>
</dbReference>
<feature type="binding site" evidence="5">
    <location>
        <position position="138"/>
    </location>
    <ligand>
        <name>S-adenosyl-L-methionine</name>
        <dbReference type="ChEBI" id="CHEBI:59789"/>
    </ligand>
</feature>
<evidence type="ECO:0000256" key="5">
    <source>
        <dbReference type="HAMAP-Rule" id="MF_02126"/>
    </source>
</evidence>
<organism evidence="8 9">
    <name type="scientific">Solilutibacter pythonis</name>
    <dbReference type="NCBI Taxonomy" id="2483112"/>
    <lineage>
        <taxon>Bacteria</taxon>
        <taxon>Pseudomonadati</taxon>
        <taxon>Pseudomonadota</taxon>
        <taxon>Gammaproteobacteria</taxon>
        <taxon>Lysobacterales</taxon>
        <taxon>Lysobacteraceae</taxon>
        <taxon>Solilutibacter</taxon>
    </lineage>
</organism>
<dbReference type="GO" id="GO:0102559">
    <property type="term" value="F:peptide chain release factor N(5)-glutamine methyltransferase activity"/>
    <property type="evidence" value="ECO:0007669"/>
    <property type="project" value="UniProtKB-EC"/>
</dbReference>
<evidence type="ECO:0000256" key="2">
    <source>
        <dbReference type="ARBA" id="ARBA00022679"/>
    </source>
</evidence>
<dbReference type="OrthoDB" id="9800643at2"/>
<proteinExistence type="inferred from homology"/>
<dbReference type="Proteomes" id="UP000275012">
    <property type="component" value="Unassembled WGS sequence"/>
</dbReference>
<dbReference type="Pfam" id="PF17827">
    <property type="entry name" value="PrmC_N"/>
    <property type="match status" value="1"/>
</dbReference>
<keyword evidence="1 5" id="KW-0489">Methyltransferase</keyword>
<protein>
    <recommendedName>
        <fullName evidence="5">Release factor glutamine methyltransferase</fullName>
        <shortName evidence="5">RF MTase</shortName>
        <ecNumber evidence="5">2.1.1.297</ecNumber>
    </recommendedName>
    <alternativeName>
        <fullName evidence="5">N5-glutamine methyltransferase PrmC</fullName>
    </alternativeName>
    <alternativeName>
        <fullName evidence="5">Protein-(glutamine-N5) MTase PrmC</fullName>
    </alternativeName>
    <alternativeName>
        <fullName evidence="5">Protein-glutamine N-methyltransferase PrmC</fullName>
    </alternativeName>
</protein>
<feature type="domain" description="Methyltransferase small" evidence="6">
    <location>
        <begin position="98"/>
        <end position="187"/>
    </location>
</feature>
<dbReference type="EC" id="2.1.1.297" evidence="5"/>
<dbReference type="NCBIfam" id="TIGR00536">
    <property type="entry name" value="hemK_fam"/>
    <property type="match status" value="1"/>
</dbReference>
<dbReference type="GO" id="GO:0003676">
    <property type="term" value="F:nucleic acid binding"/>
    <property type="evidence" value="ECO:0007669"/>
    <property type="project" value="InterPro"/>
</dbReference>
<evidence type="ECO:0000313" key="9">
    <source>
        <dbReference type="Proteomes" id="UP000275012"/>
    </source>
</evidence>
<dbReference type="Gene3D" id="1.10.8.10">
    <property type="entry name" value="DNA helicase RuvA subunit, C-terminal domain"/>
    <property type="match status" value="1"/>
</dbReference>
<accession>A0A3M2HD37</accession>
<gene>
    <name evidence="5 8" type="primary">prmC</name>
    <name evidence="8" type="ORF">EBB59_12805</name>
</gene>
<feature type="binding site" evidence="5">
    <location>
        <position position="166"/>
    </location>
    <ligand>
        <name>S-adenosyl-L-methionine</name>
        <dbReference type="ChEBI" id="CHEBI:59789"/>
    </ligand>
</feature>
<comment type="similarity">
    <text evidence="5">Belongs to the protein N5-glutamine methyltransferase family. PrmC subfamily.</text>
</comment>
<dbReference type="Gene3D" id="3.40.50.150">
    <property type="entry name" value="Vaccinia Virus protein VP39"/>
    <property type="match status" value="1"/>
</dbReference>
<dbReference type="InterPro" id="IPR040758">
    <property type="entry name" value="PrmC_N"/>
</dbReference>
<feature type="binding site" evidence="5">
    <location>
        <position position="181"/>
    </location>
    <ligand>
        <name>S-adenosyl-L-methionine</name>
        <dbReference type="ChEBI" id="CHEBI:59789"/>
    </ligand>
</feature>
<keyword evidence="9" id="KW-1185">Reference proteome</keyword>
<dbReference type="NCBIfam" id="TIGR03534">
    <property type="entry name" value="RF_mod_PrmC"/>
    <property type="match status" value="1"/>
</dbReference>
<comment type="catalytic activity">
    <reaction evidence="4 5">
        <text>L-glutaminyl-[peptide chain release factor] + S-adenosyl-L-methionine = N(5)-methyl-L-glutaminyl-[peptide chain release factor] + S-adenosyl-L-homocysteine + H(+)</text>
        <dbReference type="Rhea" id="RHEA:42896"/>
        <dbReference type="Rhea" id="RHEA-COMP:10271"/>
        <dbReference type="Rhea" id="RHEA-COMP:10272"/>
        <dbReference type="ChEBI" id="CHEBI:15378"/>
        <dbReference type="ChEBI" id="CHEBI:30011"/>
        <dbReference type="ChEBI" id="CHEBI:57856"/>
        <dbReference type="ChEBI" id="CHEBI:59789"/>
        <dbReference type="ChEBI" id="CHEBI:61891"/>
        <dbReference type="EC" id="2.1.1.297"/>
    </reaction>
</comment>
<comment type="caution">
    <text evidence="8">The sequence shown here is derived from an EMBL/GenBank/DDBJ whole genome shotgun (WGS) entry which is preliminary data.</text>
</comment>
<dbReference type="Pfam" id="PF05175">
    <property type="entry name" value="MTS"/>
    <property type="match status" value="1"/>
</dbReference>
<comment type="function">
    <text evidence="5">Methylates the class 1 translation termination release factors RF1/PrfA and RF2/PrfB on the glutamine residue of the universally conserved GGQ motif.</text>
</comment>
<dbReference type="PROSITE" id="PS00092">
    <property type="entry name" value="N6_MTASE"/>
    <property type="match status" value="1"/>
</dbReference>
<dbReference type="InterPro" id="IPR002052">
    <property type="entry name" value="DNA_methylase_N6_adenine_CS"/>
</dbReference>
<evidence type="ECO:0000256" key="4">
    <source>
        <dbReference type="ARBA" id="ARBA00048391"/>
    </source>
</evidence>
<dbReference type="HAMAP" id="MF_02126">
    <property type="entry name" value="RF_methyltr_PrmC"/>
    <property type="match status" value="1"/>
</dbReference>
<feature type="binding site" evidence="5">
    <location>
        <begin position="115"/>
        <end position="119"/>
    </location>
    <ligand>
        <name>S-adenosyl-L-methionine</name>
        <dbReference type="ChEBI" id="CHEBI:59789"/>
    </ligand>
</feature>
<reference evidence="8 9" key="1">
    <citation type="submission" date="2018-10" db="EMBL/GenBank/DDBJ databases">
        <title>Proposal of Lysobacter pythonis sp. nov. isolated from royal pythons (Python regius).</title>
        <authorList>
            <person name="Hans-Juergen B."/>
            <person name="Huptas C."/>
            <person name="Sandra B."/>
            <person name="Igor L."/>
            <person name="Joachim S."/>
            <person name="Siegfried S."/>
            <person name="Mareike W."/>
            <person name="Peter K."/>
        </authorList>
    </citation>
    <scope>NUCLEOTIDE SEQUENCE [LARGE SCALE GENOMIC DNA]</scope>
    <source>
        <strain evidence="8 9">4284/11</strain>
    </source>
</reference>
<dbReference type="AlphaFoldDB" id="A0A3M2HD37"/>
<evidence type="ECO:0000256" key="1">
    <source>
        <dbReference type="ARBA" id="ARBA00022603"/>
    </source>
</evidence>
<dbReference type="GO" id="GO:0032259">
    <property type="term" value="P:methylation"/>
    <property type="evidence" value="ECO:0007669"/>
    <property type="project" value="UniProtKB-KW"/>
</dbReference>
<name>A0A3M2HD37_9GAMM</name>
<dbReference type="InterPro" id="IPR029063">
    <property type="entry name" value="SAM-dependent_MTases_sf"/>
</dbReference>
<evidence type="ECO:0000256" key="3">
    <source>
        <dbReference type="ARBA" id="ARBA00022691"/>
    </source>
</evidence>